<reference evidence="2 3" key="1">
    <citation type="submission" date="2015-10" db="EMBL/GenBank/DDBJ databases">
        <authorList>
            <person name="Gilbert D.G."/>
        </authorList>
    </citation>
    <scope>NUCLEOTIDE SEQUENCE [LARGE SCALE GENOMIC DNA]</scope>
    <source>
        <strain evidence="2 3">NRRL B-16712</strain>
    </source>
</reference>
<comment type="caution">
    <text evidence="2">The sequence shown here is derived from an EMBL/GenBank/DDBJ whole genome shotgun (WGS) entry which is preliminary data.</text>
</comment>
<organism evidence="2 3">
    <name type="scientific">Actinoplanes awajinensis subsp. mycoplanecinus</name>
    <dbReference type="NCBI Taxonomy" id="135947"/>
    <lineage>
        <taxon>Bacteria</taxon>
        <taxon>Bacillati</taxon>
        <taxon>Actinomycetota</taxon>
        <taxon>Actinomycetes</taxon>
        <taxon>Micromonosporales</taxon>
        <taxon>Micromonosporaceae</taxon>
        <taxon>Actinoplanes</taxon>
    </lineage>
</organism>
<feature type="chain" id="PRO_5007055552" description="Lipoprotein" evidence="1">
    <location>
        <begin position="21"/>
        <end position="145"/>
    </location>
</feature>
<evidence type="ECO:0000313" key="2">
    <source>
        <dbReference type="EMBL" id="KUL39889.1"/>
    </source>
</evidence>
<keyword evidence="3" id="KW-1185">Reference proteome</keyword>
<dbReference type="OrthoDB" id="3297639at2"/>
<feature type="signal peptide" evidence="1">
    <location>
        <begin position="1"/>
        <end position="20"/>
    </location>
</feature>
<dbReference type="AlphaFoldDB" id="A0A0X3V504"/>
<proteinExistence type="predicted"/>
<keyword evidence="1" id="KW-0732">Signal</keyword>
<dbReference type="EMBL" id="LLZH01000040">
    <property type="protein sequence ID" value="KUL39889.1"/>
    <property type="molecule type" value="Genomic_DNA"/>
</dbReference>
<accession>A0A0X3V504</accession>
<sequence length="145" mass="14767">MPMRHRTVMPITMIAIAALAAGCEIDIPPEAIPAPFSVAPIPSASAGQPKYVCTAVYKILTDGAIRAAAYATGSGDDAREGLQKTFADMAAQVTAAGAKSDVATQRAAVDEVAAALTQGAQSTDPKAFLNGEFATVGQKIDSTCP</sequence>
<evidence type="ECO:0000313" key="3">
    <source>
        <dbReference type="Proteomes" id="UP000053244"/>
    </source>
</evidence>
<dbReference type="PROSITE" id="PS51257">
    <property type="entry name" value="PROKAR_LIPOPROTEIN"/>
    <property type="match status" value="1"/>
</dbReference>
<evidence type="ECO:0008006" key="4">
    <source>
        <dbReference type="Google" id="ProtNLM"/>
    </source>
</evidence>
<evidence type="ECO:0000256" key="1">
    <source>
        <dbReference type="SAM" id="SignalP"/>
    </source>
</evidence>
<protein>
    <recommendedName>
        <fullName evidence="4">Lipoprotein</fullName>
    </recommendedName>
</protein>
<gene>
    <name evidence="2" type="ORF">ADL15_08690</name>
</gene>
<name>A0A0X3V504_9ACTN</name>
<dbReference type="Proteomes" id="UP000053244">
    <property type="component" value="Unassembled WGS sequence"/>
</dbReference>